<dbReference type="InterPro" id="IPR010259">
    <property type="entry name" value="S8pro/Inhibitor_I9"/>
</dbReference>
<dbReference type="Proteomes" id="UP001500459">
    <property type="component" value="Unassembled WGS sequence"/>
</dbReference>
<dbReference type="PANTHER" id="PTHR43806:SF11">
    <property type="entry name" value="CEREVISIN-RELATED"/>
    <property type="match status" value="1"/>
</dbReference>
<dbReference type="InterPro" id="IPR036852">
    <property type="entry name" value="Peptidase_S8/S53_dom_sf"/>
</dbReference>
<accession>A0ABP7XDG2</accession>
<dbReference type="InterPro" id="IPR022398">
    <property type="entry name" value="Peptidase_S8_His-AS"/>
</dbReference>
<feature type="active site" description="Charge relay system" evidence="5">
    <location>
        <position position="391"/>
    </location>
</feature>
<evidence type="ECO:0000256" key="4">
    <source>
        <dbReference type="ARBA" id="ARBA00022825"/>
    </source>
</evidence>
<dbReference type="EMBL" id="BAABCW010000003">
    <property type="protein sequence ID" value="GAA4112621.1"/>
    <property type="molecule type" value="Genomic_DNA"/>
</dbReference>
<evidence type="ECO:0000256" key="3">
    <source>
        <dbReference type="ARBA" id="ARBA00022801"/>
    </source>
</evidence>
<reference evidence="10" key="1">
    <citation type="journal article" date="2019" name="Int. J. Syst. Evol. Microbiol.">
        <title>The Global Catalogue of Microorganisms (GCM) 10K type strain sequencing project: providing services to taxonomists for standard genome sequencing and annotation.</title>
        <authorList>
            <consortium name="The Broad Institute Genomics Platform"/>
            <consortium name="The Broad Institute Genome Sequencing Center for Infectious Disease"/>
            <person name="Wu L."/>
            <person name="Ma J."/>
        </authorList>
    </citation>
    <scope>NUCLEOTIDE SEQUENCE [LARGE SCALE GENOMIC DNA]</scope>
    <source>
        <strain evidence="10">JCM 17106</strain>
    </source>
</reference>
<evidence type="ECO:0000256" key="5">
    <source>
        <dbReference type="PROSITE-ProRule" id="PRU01240"/>
    </source>
</evidence>
<comment type="caution">
    <text evidence="9">The sequence shown here is derived from an EMBL/GenBank/DDBJ whole genome shotgun (WGS) entry which is preliminary data.</text>
</comment>
<evidence type="ECO:0000259" key="8">
    <source>
        <dbReference type="Pfam" id="PF05922"/>
    </source>
</evidence>
<dbReference type="InterPro" id="IPR015500">
    <property type="entry name" value="Peptidase_S8_subtilisin-rel"/>
</dbReference>
<dbReference type="Gene3D" id="3.40.50.200">
    <property type="entry name" value="Peptidase S8/S53 domain"/>
    <property type="match status" value="1"/>
</dbReference>
<protein>
    <recommendedName>
        <fullName evidence="11">Peptidase inhibitor I9</fullName>
    </recommendedName>
</protein>
<dbReference type="InterPro" id="IPR000209">
    <property type="entry name" value="Peptidase_S8/S53_dom"/>
</dbReference>
<keyword evidence="4 5" id="KW-0720">Serine protease</keyword>
<dbReference type="PRINTS" id="PR00723">
    <property type="entry name" value="SUBTILISIN"/>
</dbReference>
<dbReference type="PROSITE" id="PS51257">
    <property type="entry name" value="PROKAR_LIPOPROTEIN"/>
    <property type="match status" value="1"/>
</dbReference>
<dbReference type="PROSITE" id="PS00138">
    <property type="entry name" value="SUBTILASE_SER"/>
    <property type="match status" value="1"/>
</dbReference>
<dbReference type="InterPro" id="IPR023827">
    <property type="entry name" value="Peptidase_S8_Asp-AS"/>
</dbReference>
<gene>
    <name evidence="9" type="ORF">GCM10022393_11160</name>
</gene>
<dbReference type="InterPro" id="IPR023828">
    <property type="entry name" value="Peptidase_S8_Ser-AS"/>
</dbReference>
<evidence type="ECO:0000259" key="7">
    <source>
        <dbReference type="Pfam" id="PF00082"/>
    </source>
</evidence>
<dbReference type="SUPFAM" id="SSF52743">
    <property type="entry name" value="Subtilisin-like"/>
    <property type="match status" value="1"/>
</dbReference>
<dbReference type="InterPro" id="IPR050131">
    <property type="entry name" value="Peptidase_S8_subtilisin-like"/>
</dbReference>
<dbReference type="Pfam" id="PF00082">
    <property type="entry name" value="Peptidase_S8"/>
    <property type="match status" value="1"/>
</dbReference>
<feature type="domain" description="Inhibitor I9" evidence="8">
    <location>
        <begin position="48"/>
        <end position="144"/>
    </location>
</feature>
<keyword evidence="2 5" id="KW-0645">Protease</keyword>
<evidence type="ECO:0000313" key="10">
    <source>
        <dbReference type="Proteomes" id="UP001500459"/>
    </source>
</evidence>
<evidence type="ECO:0000256" key="6">
    <source>
        <dbReference type="RuleBase" id="RU003355"/>
    </source>
</evidence>
<dbReference type="PANTHER" id="PTHR43806">
    <property type="entry name" value="PEPTIDASE S8"/>
    <property type="match status" value="1"/>
</dbReference>
<dbReference type="PROSITE" id="PS00137">
    <property type="entry name" value="SUBTILASE_HIS"/>
    <property type="match status" value="1"/>
</dbReference>
<sequence length="428" mass="44402">MKNLKSLSACVLLTGLLFTSCQDDKVENDVVESIVSPIEIEGEIVQGSYIIMFDDKQIKSTSEQLVNKSFTDRASKAKSSRELAGESIKKINATLSVSDFDMNKVSAYYTSQFAGISVKDLSDQELVELSKNPSVASIHYDQIVPNPIDDVIEEEGDTKGSVANKFAQQTPCGIQNAGGFVDSSGADSWIWIIDTGIDLDHPDLNVVTNTDYARSFIGGTPDDCNGHGTHVAGSAAAINNGEGVVGVSAGAPVVPLRVFGCSGGASSSSILSALNHVGANDIAGDVVNMSLGGFAGSQCATSSPYRSVLLSLGNSNTRIALAAGNSSRDASTDSPACINGTNIYTVSSMTCTGGFSSFSNYGRSTVDVIATGSSVTSTWLNGGYRTISGTSMASPHVAGILHARNGAPLTAGSISFRGESYPVAVVRN</sequence>
<keyword evidence="10" id="KW-1185">Reference proteome</keyword>
<evidence type="ECO:0000256" key="2">
    <source>
        <dbReference type="ARBA" id="ARBA00022670"/>
    </source>
</evidence>
<name>A0ABP7XDG2_9FLAO</name>
<dbReference type="RefSeq" id="WP_344925475.1">
    <property type="nucleotide sequence ID" value="NZ_BAABCW010000003.1"/>
</dbReference>
<organism evidence="9 10">
    <name type="scientific">Aquimarina addita</name>
    <dbReference type="NCBI Taxonomy" id="870485"/>
    <lineage>
        <taxon>Bacteria</taxon>
        <taxon>Pseudomonadati</taxon>
        <taxon>Bacteroidota</taxon>
        <taxon>Flavobacteriia</taxon>
        <taxon>Flavobacteriales</taxon>
        <taxon>Flavobacteriaceae</taxon>
        <taxon>Aquimarina</taxon>
    </lineage>
</organism>
<comment type="similarity">
    <text evidence="1 5 6">Belongs to the peptidase S8 family.</text>
</comment>
<proteinExistence type="inferred from homology"/>
<feature type="active site" description="Charge relay system" evidence="5">
    <location>
        <position position="194"/>
    </location>
</feature>
<evidence type="ECO:0008006" key="11">
    <source>
        <dbReference type="Google" id="ProtNLM"/>
    </source>
</evidence>
<keyword evidence="3 5" id="KW-0378">Hydrolase</keyword>
<feature type="domain" description="Peptidase S8/S53" evidence="7">
    <location>
        <begin position="190"/>
        <end position="401"/>
    </location>
</feature>
<dbReference type="Pfam" id="PF05922">
    <property type="entry name" value="Inhibitor_I9"/>
    <property type="match status" value="1"/>
</dbReference>
<dbReference type="PROSITE" id="PS51892">
    <property type="entry name" value="SUBTILASE"/>
    <property type="match status" value="1"/>
</dbReference>
<evidence type="ECO:0000256" key="1">
    <source>
        <dbReference type="ARBA" id="ARBA00011073"/>
    </source>
</evidence>
<evidence type="ECO:0000313" key="9">
    <source>
        <dbReference type="EMBL" id="GAA4112621.1"/>
    </source>
</evidence>
<dbReference type="PROSITE" id="PS00136">
    <property type="entry name" value="SUBTILASE_ASP"/>
    <property type="match status" value="1"/>
</dbReference>
<feature type="active site" description="Charge relay system" evidence="5">
    <location>
        <position position="227"/>
    </location>
</feature>